<dbReference type="Gene3D" id="3.40.50.150">
    <property type="entry name" value="Vaccinia Virus protein VP39"/>
    <property type="match status" value="2"/>
</dbReference>
<dbReference type="GO" id="GO:0005829">
    <property type="term" value="C:cytosol"/>
    <property type="evidence" value="ECO:0007669"/>
    <property type="project" value="TreeGrafter"/>
</dbReference>
<keyword evidence="2" id="KW-1185">Reference proteome</keyword>
<dbReference type="GO" id="GO:0032991">
    <property type="term" value="C:protein-containing complex"/>
    <property type="evidence" value="ECO:0007669"/>
    <property type="project" value="TreeGrafter"/>
</dbReference>
<organism evidence="1 2">
    <name type="scientific">Panaeolus cyanescens</name>
    <dbReference type="NCBI Taxonomy" id="181874"/>
    <lineage>
        <taxon>Eukaryota</taxon>
        <taxon>Fungi</taxon>
        <taxon>Dikarya</taxon>
        <taxon>Basidiomycota</taxon>
        <taxon>Agaricomycotina</taxon>
        <taxon>Agaricomycetes</taxon>
        <taxon>Agaricomycetidae</taxon>
        <taxon>Agaricales</taxon>
        <taxon>Agaricineae</taxon>
        <taxon>Galeropsidaceae</taxon>
        <taxon>Panaeolus</taxon>
    </lineage>
</organism>
<proteinExistence type="predicted"/>
<gene>
    <name evidence="1" type="ORF">CVT24_005651</name>
</gene>
<sequence>MQSGQQERTAIGPVILPSDSELMSDAEEEIFYIYTELQTEAVSQSPEDFRGLGYIDSHKDVLEIKFDVVEKSQPSLVTGKVKKGKKESRAIEKEKTIEVVLSQDKTALHSRKGDTGSVVWKASLDFARFILETVYSQSPDCIFDASLLKQANVVELGAGTGLLSVALSPLVKTYLASDIEPIIPLIKKNLVLNFEGWPTLPQQKPGANVAAEALDWITLTSTSLPLRTRLYDPQVNPVDLLLAVDCLYHPSLIPPFVETIDYLTTPDRTATLVVSELRSEDVLREFLESWMQKPSWTIVRLPSRLLGKRYVACQVPTYGTISITPQISNDLRTETFDGSQELFYSWTVYPAPNAHPTATPTTTKPVKLTTYRSATAYKEIPVQIPAGIRDGQRARLTLMGNAQAAGRTRPDCIDLSEEDIGKVPFPVSSTHIVFGGKGAKGAPKQERIERTYLIPWTLPGNDAASESKRVLAPLKLVESTSFDLDKKIWDSGIGLSAWLMQYQERPSLSEDNTVLKALRDVLFSQKPIHAVELGTGIGIVSVAVASLRSGIQRKDGDENGVDKIFSTDVESALPLLEQNLKANARICGSCIPEPLVLDWEDDGLPEVIKNLGTIDLIMMADVSYNTASFPALAKTLSKLVQLTRDDNSPSQKSPIILLGYKEREAAERTFWDMAKNVGISFVKVGEKHGAGGQPVEIWVGQVGDSLSSSS</sequence>
<dbReference type="InterPro" id="IPR029063">
    <property type="entry name" value="SAM-dependent_MTases_sf"/>
</dbReference>
<evidence type="ECO:0000313" key="1">
    <source>
        <dbReference type="EMBL" id="PPQ63386.1"/>
    </source>
</evidence>
<evidence type="ECO:0000313" key="2">
    <source>
        <dbReference type="Proteomes" id="UP000284842"/>
    </source>
</evidence>
<name>A0A409V9I9_9AGAR</name>
<dbReference type="PANTHER" id="PTHR14614">
    <property type="entry name" value="HEPATOCELLULAR CARCINOMA-ASSOCIATED ANTIGEN"/>
    <property type="match status" value="1"/>
</dbReference>
<accession>A0A409V9I9</accession>
<dbReference type="GO" id="GO:0008757">
    <property type="term" value="F:S-adenosylmethionine-dependent methyltransferase activity"/>
    <property type="evidence" value="ECO:0007669"/>
    <property type="project" value="UniProtKB-ARBA"/>
</dbReference>
<protein>
    <submittedName>
        <fullName evidence="1">Uncharacterized protein</fullName>
    </submittedName>
</protein>
<dbReference type="Proteomes" id="UP000284842">
    <property type="component" value="Unassembled WGS sequence"/>
</dbReference>
<dbReference type="SUPFAM" id="SSF53335">
    <property type="entry name" value="S-adenosyl-L-methionine-dependent methyltransferases"/>
    <property type="match status" value="2"/>
</dbReference>
<comment type="caution">
    <text evidence="1">The sequence shown here is derived from an EMBL/GenBank/DDBJ whole genome shotgun (WGS) entry which is preliminary data.</text>
</comment>
<dbReference type="OrthoDB" id="413520at2759"/>
<dbReference type="InterPro" id="IPR019410">
    <property type="entry name" value="Methyltransf_16"/>
</dbReference>
<dbReference type="STRING" id="181874.A0A409V9I9"/>
<dbReference type="PANTHER" id="PTHR14614:SF109">
    <property type="entry name" value="RIBOSOMAL LYSINE N-METHYLTRANSFERASE 5"/>
    <property type="match status" value="1"/>
</dbReference>
<dbReference type="AlphaFoldDB" id="A0A409V9I9"/>
<dbReference type="InParanoid" id="A0A409V9I9"/>
<dbReference type="Pfam" id="PF10294">
    <property type="entry name" value="Methyltransf_16"/>
    <property type="match status" value="2"/>
</dbReference>
<reference evidence="1 2" key="1">
    <citation type="journal article" date="2018" name="Evol. Lett.">
        <title>Horizontal gene cluster transfer increased hallucinogenic mushroom diversity.</title>
        <authorList>
            <person name="Reynolds H.T."/>
            <person name="Vijayakumar V."/>
            <person name="Gluck-Thaler E."/>
            <person name="Korotkin H.B."/>
            <person name="Matheny P.B."/>
            <person name="Slot J.C."/>
        </authorList>
    </citation>
    <scope>NUCLEOTIDE SEQUENCE [LARGE SCALE GENOMIC DNA]</scope>
    <source>
        <strain evidence="1 2">2629</strain>
    </source>
</reference>
<dbReference type="EMBL" id="NHTK01006124">
    <property type="protein sequence ID" value="PPQ63386.1"/>
    <property type="molecule type" value="Genomic_DNA"/>
</dbReference>